<reference evidence="12 13" key="1">
    <citation type="submission" date="2023-08" db="EMBL/GenBank/DDBJ databases">
        <title>Black Yeasts Isolated from many extreme environments.</title>
        <authorList>
            <person name="Coleine C."/>
            <person name="Stajich J.E."/>
            <person name="Selbmann L."/>
        </authorList>
    </citation>
    <scope>NUCLEOTIDE SEQUENCE [LARGE SCALE GENOMIC DNA]</scope>
    <source>
        <strain evidence="12 13">CCFEE 5885</strain>
    </source>
</reference>
<feature type="region of interest" description="Disordered" evidence="10">
    <location>
        <begin position="589"/>
        <end position="618"/>
    </location>
</feature>
<comment type="caution">
    <text evidence="12">The sequence shown here is derived from an EMBL/GenBank/DDBJ whole genome shotgun (WGS) entry which is preliminary data.</text>
</comment>
<evidence type="ECO:0000256" key="4">
    <source>
        <dbReference type="ARBA" id="ARBA00022741"/>
    </source>
</evidence>
<dbReference type="EMBL" id="JAVRRG010000338">
    <property type="protein sequence ID" value="KAK5072268.1"/>
    <property type="molecule type" value="Genomic_DNA"/>
</dbReference>
<dbReference type="Gene3D" id="3.30.200.20">
    <property type="entry name" value="Phosphorylase Kinase, domain 1"/>
    <property type="match status" value="1"/>
</dbReference>
<dbReference type="PANTHER" id="PTHR47634">
    <property type="entry name" value="PROTEIN KINASE DOMAIN-CONTAINING PROTEIN-RELATED"/>
    <property type="match status" value="1"/>
</dbReference>
<organism evidence="12 13">
    <name type="scientific">Lithohypha guttulata</name>
    <dbReference type="NCBI Taxonomy" id="1690604"/>
    <lineage>
        <taxon>Eukaryota</taxon>
        <taxon>Fungi</taxon>
        <taxon>Dikarya</taxon>
        <taxon>Ascomycota</taxon>
        <taxon>Pezizomycotina</taxon>
        <taxon>Eurotiomycetes</taxon>
        <taxon>Chaetothyriomycetidae</taxon>
        <taxon>Chaetothyriales</taxon>
        <taxon>Trichomeriaceae</taxon>
        <taxon>Lithohypha</taxon>
    </lineage>
</organism>
<gene>
    <name evidence="12" type="ORF">LTR24_010485</name>
</gene>
<evidence type="ECO:0000313" key="12">
    <source>
        <dbReference type="EMBL" id="KAK5072268.1"/>
    </source>
</evidence>
<evidence type="ECO:0000256" key="10">
    <source>
        <dbReference type="SAM" id="MobiDB-lite"/>
    </source>
</evidence>
<feature type="domain" description="Protein kinase" evidence="11">
    <location>
        <begin position="35"/>
        <end position="435"/>
    </location>
</feature>
<evidence type="ECO:0000256" key="2">
    <source>
        <dbReference type="ARBA" id="ARBA00022527"/>
    </source>
</evidence>
<keyword evidence="13" id="KW-1185">Reference proteome</keyword>
<keyword evidence="6 9" id="KW-0067">ATP-binding</keyword>
<dbReference type="InterPro" id="IPR011009">
    <property type="entry name" value="Kinase-like_dom_sf"/>
</dbReference>
<keyword evidence="2" id="KW-0723">Serine/threonine-protein kinase</keyword>
<evidence type="ECO:0000256" key="9">
    <source>
        <dbReference type="PROSITE-ProRule" id="PRU10141"/>
    </source>
</evidence>
<feature type="binding site" evidence="9">
    <location>
        <position position="64"/>
    </location>
    <ligand>
        <name>ATP</name>
        <dbReference type="ChEBI" id="CHEBI:30616"/>
    </ligand>
</feature>
<keyword evidence="4 9" id="KW-0547">Nucleotide-binding</keyword>
<feature type="compositionally biased region" description="Acidic residues" evidence="10">
    <location>
        <begin position="479"/>
        <end position="508"/>
    </location>
</feature>
<evidence type="ECO:0000256" key="7">
    <source>
        <dbReference type="ARBA" id="ARBA00047899"/>
    </source>
</evidence>
<dbReference type="PROSITE" id="PS50011">
    <property type="entry name" value="PROTEIN_KINASE_DOM"/>
    <property type="match status" value="1"/>
</dbReference>
<evidence type="ECO:0000256" key="6">
    <source>
        <dbReference type="ARBA" id="ARBA00022840"/>
    </source>
</evidence>
<dbReference type="InterPro" id="IPR051334">
    <property type="entry name" value="SRPK"/>
</dbReference>
<evidence type="ECO:0000256" key="1">
    <source>
        <dbReference type="ARBA" id="ARBA00012513"/>
    </source>
</evidence>
<evidence type="ECO:0000259" key="11">
    <source>
        <dbReference type="PROSITE" id="PS50011"/>
    </source>
</evidence>
<keyword evidence="3" id="KW-0808">Transferase</keyword>
<proteinExistence type="predicted"/>
<dbReference type="SUPFAM" id="SSF56112">
    <property type="entry name" value="Protein kinase-like (PK-like)"/>
    <property type="match status" value="1"/>
</dbReference>
<protein>
    <recommendedName>
        <fullName evidence="1">non-specific serine/threonine protein kinase</fullName>
        <ecNumber evidence="1">2.7.11.1</ecNumber>
    </recommendedName>
</protein>
<dbReference type="SMART" id="SM00220">
    <property type="entry name" value="S_TKc"/>
    <property type="match status" value="1"/>
</dbReference>
<comment type="catalytic activity">
    <reaction evidence="7">
        <text>L-threonyl-[protein] + ATP = O-phospho-L-threonyl-[protein] + ADP + H(+)</text>
        <dbReference type="Rhea" id="RHEA:46608"/>
        <dbReference type="Rhea" id="RHEA-COMP:11060"/>
        <dbReference type="Rhea" id="RHEA-COMP:11605"/>
        <dbReference type="ChEBI" id="CHEBI:15378"/>
        <dbReference type="ChEBI" id="CHEBI:30013"/>
        <dbReference type="ChEBI" id="CHEBI:30616"/>
        <dbReference type="ChEBI" id="CHEBI:61977"/>
        <dbReference type="ChEBI" id="CHEBI:456216"/>
        <dbReference type="EC" id="2.7.11.1"/>
    </reaction>
</comment>
<evidence type="ECO:0000256" key="3">
    <source>
        <dbReference type="ARBA" id="ARBA00022679"/>
    </source>
</evidence>
<dbReference type="Gene3D" id="1.10.510.10">
    <property type="entry name" value="Transferase(Phosphotransferase) domain 1"/>
    <property type="match status" value="1"/>
</dbReference>
<dbReference type="EC" id="2.7.11.1" evidence="1"/>
<dbReference type="Pfam" id="PF00069">
    <property type="entry name" value="Pkinase"/>
    <property type="match status" value="2"/>
</dbReference>
<dbReference type="PANTHER" id="PTHR47634:SF9">
    <property type="entry name" value="PROTEIN KINASE DOMAIN-CONTAINING PROTEIN-RELATED"/>
    <property type="match status" value="1"/>
</dbReference>
<feature type="region of interest" description="Disordered" evidence="10">
    <location>
        <begin position="479"/>
        <end position="518"/>
    </location>
</feature>
<keyword evidence="5" id="KW-0418">Kinase</keyword>
<evidence type="ECO:0000313" key="13">
    <source>
        <dbReference type="Proteomes" id="UP001345013"/>
    </source>
</evidence>
<evidence type="ECO:0000256" key="5">
    <source>
        <dbReference type="ARBA" id="ARBA00022777"/>
    </source>
</evidence>
<name>A0ABR0JTQ9_9EURO</name>
<accession>A0ABR0JTQ9</accession>
<dbReference type="InterPro" id="IPR017441">
    <property type="entry name" value="Protein_kinase_ATP_BS"/>
</dbReference>
<sequence>MEFKFYPGSNEDLEKYEDGGFHPVKLMDKFKHGRYVVVHKLGFGGFSTVWLARDTQQNRYVALKLTTARSAMGLREIAVQRYLFRSPSTNIEVSRILDRFAFRGPNGRHVCLVFNVYGPSLDILSNQLYKLRPDIARALSRQIATSLAQMHEQDVAFGDLSIYNILLGLEEVTDWTLEQIYEALGRPIAEEVISNDLDSPAGILEHAPKDTYSPIEWHSTCLNLLKPRAVLTDLNEAVYVGESAELRDEAGRDGGVNHDYMAPEYAFGIDSQHSKASDVWALGCVFYELRASKSLFGNSSKSIHTAMQELLGELPAEWKERISSLPSLQGAFILPRDQFQYQTIEEKVDEVGDWLPWVSMSAKDRKQLIIDTQGEDVLQQEDDPMVKDVNCKSSPPPAKLSDEESADFKDLLSRMLRWRPEDRMTMEEVLQHPWLNKTYHDCDTEDLWIAQFHWGWDPKPPAVINSADFDMDDIDVDALGLDDDDQYDSEDEVDEGDDTDMAEEDESQASEGDAGGTKNLCHAEAQSADLGPMFRPDHQVHRQNVIHTLMSHGRKLVRLIYGAWQTVAKLGMAVISAVCPIKKLETIQRDRPNETAPADTEDTKPGAGLDEAAHEEVMSEGDDDFFGTKLLGLPVAVEEVGSG</sequence>
<dbReference type="InterPro" id="IPR000719">
    <property type="entry name" value="Prot_kinase_dom"/>
</dbReference>
<comment type="catalytic activity">
    <reaction evidence="8">
        <text>L-seryl-[protein] + ATP = O-phospho-L-seryl-[protein] + ADP + H(+)</text>
        <dbReference type="Rhea" id="RHEA:17989"/>
        <dbReference type="Rhea" id="RHEA-COMP:9863"/>
        <dbReference type="Rhea" id="RHEA-COMP:11604"/>
        <dbReference type="ChEBI" id="CHEBI:15378"/>
        <dbReference type="ChEBI" id="CHEBI:29999"/>
        <dbReference type="ChEBI" id="CHEBI:30616"/>
        <dbReference type="ChEBI" id="CHEBI:83421"/>
        <dbReference type="ChEBI" id="CHEBI:456216"/>
        <dbReference type="EC" id="2.7.11.1"/>
    </reaction>
</comment>
<dbReference type="PROSITE" id="PS00107">
    <property type="entry name" value="PROTEIN_KINASE_ATP"/>
    <property type="match status" value="1"/>
</dbReference>
<evidence type="ECO:0000256" key="8">
    <source>
        <dbReference type="ARBA" id="ARBA00048679"/>
    </source>
</evidence>
<dbReference type="Proteomes" id="UP001345013">
    <property type="component" value="Unassembled WGS sequence"/>
</dbReference>